<dbReference type="GO" id="GO:0015031">
    <property type="term" value="P:protein transport"/>
    <property type="evidence" value="ECO:0007669"/>
    <property type="project" value="UniProtKB-UniRule"/>
</dbReference>
<dbReference type="Proteomes" id="UP000612362">
    <property type="component" value="Unassembled WGS sequence"/>
</dbReference>
<evidence type="ECO:0000256" key="10">
    <source>
        <dbReference type="ARBA" id="ARBA00029986"/>
    </source>
</evidence>
<evidence type="ECO:0000259" key="16">
    <source>
        <dbReference type="Pfam" id="PF05698"/>
    </source>
</evidence>
<keyword evidence="11" id="KW-0963">Cytoplasm</keyword>
<organism evidence="17 18">
    <name type="scientific">Ktedonospora formicarum</name>
    <dbReference type="NCBI Taxonomy" id="2778364"/>
    <lineage>
        <taxon>Bacteria</taxon>
        <taxon>Bacillati</taxon>
        <taxon>Chloroflexota</taxon>
        <taxon>Ktedonobacteria</taxon>
        <taxon>Ktedonobacterales</taxon>
        <taxon>Ktedonobacteraceae</taxon>
        <taxon>Ktedonospora</taxon>
    </lineage>
</organism>
<feature type="domain" description="Trigger factor ribosome-binding bacterial" evidence="15">
    <location>
        <begin position="1"/>
        <end position="145"/>
    </location>
</feature>
<dbReference type="EC" id="5.2.1.8" evidence="3 11"/>
<evidence type="ECO:0000259" key="15">
    <source>
        <dbReference type="Pfam" id="PF05697"/>
    </source>
</evidence>
<feature type="domain" description="Trigger factor C-terminal" evidence="16">
    <location>
        <begin position="265"/>
        <end position="414"/>
    </location>
</feature>
<dbReference type="EMBL" id="BNJF01000001">
    <property type="protein sequence ID" value="GHO44169.1"/>
    <property type="molecule type" value="Genomic_DNA"/>
</dbReference>
<keyword evidence="7 11" id="KW-0143">Chaperone</keyword>
<evidence type="ECO:0000256" key="1">
    <source>
        <dbReference type="ARBA" id="ARBA00000971"/>
    </source>
</evidence>
<evidence type="ECO:0000313" key="18">
    <source>
        <dbReference type="Proteomes" id="UP000612362"/>
    </source>
</evidence>
<gene>
    <name evidence="11 17" type="primary">tig</name>
    <name evidence="17" type="ORF">KSX_23320</name>
</gene>
<dbReference type="Pfam" id="PF05698">
    <property type="entry name" value="Trigger_C"/>
    <property type="match status" value="1"/>
</dbReference>
<evidence type="ECO:0000256" key="13">
    <source>
        <dbReference type="SAM" id="MobiDB-lite"/>
    </source>
</evidence>
<dbReference type="PANTHER" id="PTHR30560:SF3">
    <property type="entry name" value="TRIGGER FACTOR-LIKE PROTEIN TIG, CHLOROPLASTIC"/>
    <property type="match status" value="1"/>
</dbReference>
<comment type="caution">
    <text evidence="17">The sequence shown here is derived from an EMBL/GenBank/DDBJ whole genome shotgun (WGS) entry which is preliminary data.</text>
</comment>
<dbReference type="RefSeq" id="WP_220193584.1">
    <property type="nucleotide sequence ID" value="NZ_BNJF01000001.1"/>
</dbReference>
<dbReference type="InterPro" id="IPR037041">
    <property type="entry name" value="Trigger_fac_C_sf"/>
</dbReference>
<dbReference type="GO" id="GO:0051301">
    <property type="term" value="P:cell division"/>
    <property type="evidence" value="ECO:0007669"/>
    <property type="project" value="UniProtKB-KW"/>
</dbReference>
<keyword evidence="9 11" id="KW-0131">Cell cycle</keyword>
<evidence type="ECO:0000256" key="11">
    <source>
        <dbReference type="HAMAP-Rule" id="MF_00303"/>
    </source>
</evidence>
<keyword evidence="5 11" id="KW-0132">Cell division</keyword>
<dbReference type="GO" id="GO:0005737">
    <property type="term" value="C:cytoplasm"/>
    <property type="evidence" value="ECO:0007669"/>
    <property type="project" value="UniProtKB-SubCell"/>
</dbReference>
<accession>A0A8J3I3H1</accession>
<dbReference type="PANTHER" id="PTHR30560">
    <property type="entry name" value="TRIGGER FACTOR CHAPERONE AND PEPTIDYL-PROLYL CIS/TRANS ISOMERASE"/>
    <property type="match status" value="1"/>
</dbReference>
<dbReference type="InterPro" id="IPR005215">
    <property type="entry name" value="Trig_fac"/>
</dbReference>
<dbReference type="Pfam" id="PF00254">
    <property type="entry name" value="FKBP_C"/>
    <property type="match status" value="1"/>
</dbReference>
<dbReference type="Pfam" id="PF05697">
    <property type="entry name" value="Trigger_N"/>
    <property type="match status" value="1"/>
</dbReference>
<dbReference type="AlphaFoldDB" id="A0A8J3I3H1"/>
<evidence type="ECO:0000256" key="4">
    <source>
        <dbReference type="ARBA" id="ARBA00016902"/>
    </source>
</evidence>
<dbReference type="Gene3D" id="3.10.50.40">
    <property type="match status" value="1"/>
</dbReference>
<dbReference type="GO" id="GO:0003755">
    <property type="term" value="F:peptidyl-prolyl cis-trans isomerase activity"/>
    <property type="evidence" value="ECO:0007669"/>
    <property type="project" value="UniProtKB-UniRule"/>
</dbReference>
<feature type="coiled-coil region" evidence="12">
    <location>
        <begin position="128"/>
        <end position="155"/>
    </location>
</feature>
<protein>
    <recommendedName>
        <fullName evidence="4 11">Trigger factor</fullName>
        <shortName evidence="11">TF</shortName>
        <ecNumber evidence="3 11">5.2.1.8</ecNumber>
    </recommendedName>
    <alternativeName>
        <fullName evidence="10 11">PPIase</fullName>
    </alternativeName>
</protein>
<dbReference type="InterPro" id="IPR008881">
    <property type="entry name" value="Trigger_fac_ribosome-bd_bac"/>
</dbReference>
<keyword evidence="6 11" id="KW-0697">Rotamase</keyword>
<name>A0A8J3I3H1_9CHLR</name>
<dbReference type="PIRSF" id="PIRSF003095">
    <property type="entry name" value="Trigger_factor"/>
    <property type="match status" value="1"/>
</dbReference>
<dbReference type="SUPFAM" id="SSF102735">
    <property type="entry name" value="Trigger factor ribosome-binding domain"/>
    <property type="match status" value="1"/>
</dbReference>
<comment type="similarity">
    <text evidence="2 11">Belongs to the FKBP-type PPIase family. Tig subfamily.</text>
</comment>
<feature type="domain" description="PPIase FKBP-type" evidence="14">
    <location>
        <begin position="158"/>
        <end position="239"/>
    </location>
</feature>
<proteinExistence type="inferred from homology"/>
<dbReference type="GO" id="GO:0043335">
    <property type="term" value="P:protein unfolding"/>
    <property type="evidence" value="ECO:0007669"/>
    <property type="project" value="TreeGrafter"/>
</dbReference>
<evidence type="ECO:0000256" key="9">
    <source>
        <dbReference type="ARBA" id="ARBA00023306"/>
    </source>
</evidence>
<feature type="region of interest" description="Disordered" evidence="13">
    <location>
        <begin position="447"/>
        <end position="480"/>
    </location>
</feature>
<dbReference type="InterPro" id="IPR008880">
    <property type="entry name" value="Trigger_fac_C"/>
</dbReference>
<comment type="catalytic activity">
    <reaction evidence="1 11">
        <text>[protein]-peptidylproline (omega=180) = [protein]-peptidylproline (omega=0)</text>
        <dbReference type="Rhea" id="RHEA:16237"/>
        <dbReference type="Rhea" id="RHEA-COMP:10747"/>
        <dbReference type="Rhea" id="RHEA-COMP:10748"/>
        <dbReference type="ChEBI" id="CHEBI:83833"/>
        <dbReference type="ChEBI" id="CHEBI:83834"/>
        <dbReference type="EC" id="5.2.1.8"/>
    </reaction>
</comment>
<reference evidence="17" key="1">
    <citation type="submission" date="2020-10" db="EMBL/GenBank/DDBJ databases">
        <title>Taxonomic study of unclassified bacteria belonging to the class Ktedonobacteria.</title>
        <authorList>
            <person name="Yabe S."/>
            <person name="Wang C.M."/>
            <person name="Zheng Y."/>
            <person name="Sakai Y."/>
            <person name="Cavaletti L."/>
            <person name="Monciardini P."/>
            <person name="Donadio S."/>
        </authorList>
    </citation>
    <scope>NUCLEOTIDE SEQUENCE</scope>
    <source>
        <strain evidence="17">SOSP1-1</strain>
    </source>
</reference>
<evidence type="ECO:0000256" key="7">
    <source>
        <dbReference type="ARBA" id="ARBA00023186"/>
    </source>
</evidence>
<dbReference type="Gene3D" id="1.10.3120.10">
    <property type="entry name" value="Trigger factor, C-terminal domain"/>
    <property type="match status" value="1"/>
</dbReference>
<keyword evidence="18" id="KW-1185">Reference proteome</keyword>
<dbReference type="SUPFAM" id="SSF54534">
    <property type="entry name" value="FKBP-like"/>
    <property type="match status" value="1"/>
</dbReference>
<comment type="function">
    <text evidence="11">Involved in protein export. Acts as a chaperone by maintaining the newly synthesized protein in an open conformation. Functions as a peptidyl-prolyl cis-trans isomerase.</text>
</comment>
<sequence>MKVSVEKLPNSEAVLDIDVTWDEMEKASDKAFKKIVKQVDIQGFRKGKAPRSLLERRLGKEYIYQEGLDDLANEIYRNTLRDEDIVPITQPTLDAPEIEMGEDYHFKITVPIITPVELGDYSTIKLEREDANITSEEVDKELDNLRQRAVSWQEVDRAADYNDRVTMNLKVTSGEQKVSDLKDNPFELTKERVGLFTGMDEQVVGMKADEEKSFTTTIPSDYGNEKLAGQEAQYEVKLLKVEEKELPELNDEFAQKASDGQYTNLEDLRKFLSDNLLENQKRRVRDELKTKALEAVVEQSNFNIHPLLIQEQAEEMLHQFSHLLEQQKLSLDQYLLMSRKSRAEYLDELRPDAEKSVKEQLVLDAIAKKENITIEAEEIKMLFDLYEQTGQPLQRSNEQAEALARSYRREKTVTRLVEIVAGPDPDVTEDEASQQSEENAFAAATVAEEIATETHNESSESEASATETSLPEDTKDQTVE</sequence>
<dbReference type="HAMAP" id="MF_00303">
    <property type="entry name" value="Trigger_factor_Tig"/>
    <property type="match status" value="1"/>
</dbReference>
<comment type="domain">
    <text evidence="11">Consists of 3 domains; the N-terminus binds the ribosome, the middle domain has PPIase activity, while the C-terminus has intrinsic chaperone activity on its own.</text>
</comment>
<dbReference type="InterPro" id="IPR001179">
    <property type="entry name" value="PPIase_FKBP_dom"/>
</dbReference>
<dbReference type="Gene3D" id="3.30.70.1050">
    <property type="entry name" value="Trigger factor ribosome-binding domain"/>
    <property type="match status" value="1"/>
</dbReference>
<dbReference type="GO" id="GO:0043022">
    <property type="term" value="F:ribosome binding"/>
    <property type="evidence" value="ECO:0007669"/>
    <property type="project" value="TreeGrafter"/>
</dbReference>
<evidence type="ECO:0000256" key="2">
    <source>
        <dbReference type="ARBA" id="ARBA00005464"/>
    </source>
</evidence>
<evidence type="ECO:0000256" key="3">
    <source>
        <dbReference type="ARBA" id="ARBA00013194"/>
    </source>
</evidence>
<dbReference type="InterPro" id="IPR036611">
    <property type="entry name" value="Trigger_fac_ribosome-bd_sf"/>
</dbReference>
<dbReference type="NCBIfam" id="TIGR00115">
    <property type="entry name" value="tig"/>
    <property type="match status" value="1"/>
</dbReference>
<evidence type="ECO:0000256" key="6">
    <source>
        <dbReference type="ARBA" id="ARBA00023110"/>
    </source>
</evidence>
<evidence type="ECO:0000256" key="5">
    <source>
        <dbReference type="ARBA" id="ARBA00022618"/>
    </source>
</evidence>
<evidence type="ECO:0000313" key="17">
    <source>
        <dbReference type="EMBL" id="GHO44169.1"/>
    </source>
</evidence>
<evidence type="ECO:0000256" key="12">
    <source>
        <dbReference type="SAM" id="Coils"/>
    </source>
</evidence>
<evidence type="ECO:0000259" key="14">
    <source>
        <dbReference type="Pfam" id="PF00254"/>
    </source>
</evidence>
<dbReference type="GO" id="GO:0051083">
    <property type="term" value="P:'de novo' cotranslational protein folding"/>
    <property type="evidence" value="ECO:0007669"/>
    <property type="project" value="TreeGrafter"/>
</dbReference>
<comment type="subcellular location">
    <subcellularLocation>
        <location evidence="11">Cytoplasm</location>
    </subcellularLocation>
    <text evidence="11">About half TF is bound to the ribosome near the polypeptide exit tunnel while the other half is free in the cytoplasm.</text>
</comment>
<dbReference type="InterPro" id="IPR027304">
    <property type="entry name" value="Trigger_fact/SurA_dom_sf"/>
</dbReference>
<keyword evidence="8 11" id="KW-0413">Isomerase</keyword>
<evidence type="ECO:0000256" key="8">
    <source>
        <dbReference type="ARBA" id="ARBA00023235"/>
    </source>
</evidence>
<keyword evidence="12" id="KW-0175">Coiled coil</keyword>
<dbReference type="SUPFAM" id="SSF109998">
    <property type="entry name" value="Triger factor/SurA peptide-binding domain-like"/>
    <property type="match status" value="1"/>
</dbReference>
<dbReference type="GO" id="GO:0044183">
    <property type="term" value="F:protein folding chaperone"/>
    <property type="evidence" value="ECO:0007669"/>
    <property type="project" value="TreeGrafter"/>
</dbReference>
<dbReference type="InterPro" id="IPR046357">
    <property type="entry name" value="PPIase_dom_sf"/>
</dbReference>